<gene>
    <name evidence="3" type="ORF">DI09_9p330</name>
</gene>
<organism evidence="3 4">
    <name type="scientific">Mitosporidium daphniae</name>
    <dbReference type="NCBI Taxonomy" id="1485682"/>
    <lineage>
        <taxon>Eukaryota</taxon>
        <taxon>Fungi</taxon>
        <taxon>Fungi incertae sedis</taxon>
        <taxon>Microsporidia</taxon>
        <taxon>Mitosporidium</taxon>
    </lineage>
</organism>
<dbReference type="Proteomes" id="UP000029725">
    <property type="component" value="Unassembled WGS sequence"/>
</dbReference>
<evidence type="ECO:0000259" key="2">
    <source>
        <dbReference type="Pfam" id="PF00533"/>
    </source>
</evidence>
<feature type="domain" description="BRCT" evidence="2">
    <location>
        <begin position="185"/>
        <end position="257"/>
    </location>
</feature>
<feature type="compositionally biased region" description="Polar residues" evidence="1">
    <location>
        <begin position="304"/>
        <end position="314"/>
    </location>
</feature>
<comment type="caution">
    <text evidence="3">The sequence shown here is derived from an EMBL/GenBank/DDBJ whole genome shotgun (WGS) entry which is preliminary data.</text>
</comment>
<keyword evidence="4" id="KW-1185">Reference proteome</keyword>
<feature type="region of interest" description="Disordered" evidence="1">
    <location>
        <begin position="125"/>
        <end position="161"/>
    </location>
</feature>
<protein>
    <recommendedName>
        <fullName evidence="2">BRCT domain-containing protein</fullName>
    </recommendedName>
</protein>
<dbReference type="EMBL" id="JMKJ01000612">
    <property type="protein sequence ID" value="KGG49950.1"/>
    <property type="molecule type" value="Genomic_DNA"/>
</dbReference>
<accession>A0A098VLZ6</accession>
<dbReference type="InterPro" id="IPR001357">
    <property type="entry name" value="BRCT_dom"/>
</dbReference>
<evidence type="ECO:0000256" key="1">
    <source>
        <dbReference type="SAM" id="MobiDB-lite"/>
    </source>
</evidence>
<evidence type="ECO:0000313" key="3">
    <source>
        <dbReference type="EMBL" id="KGG49950.1"/>
    </source>
</evidence>
<proteinExistence type="predicted"/>
<dbReference type="Pfam" id="PF00533">
    <property type="entry name" value="BRCT"/>
    <property type="match status" value="1"/>
</dbReference>
<feature type="region of interest" description="Disordered" evidence="1">
    <location>
        <begin position="283"/>
        <end position="370"/>
    </location>
</feature>
<dbReference type="AlphaFoldDB" id="A0A098VLZ6"/>
<dbReference type="VEuPathDB" id="MicrosporidiaDB:DI09_9p330"/>
<feature type="region of interest" description="Disordered" evidence="1">
    <location>
        <begin position="1"/>
        <end position="44"/>
    </location>
</feature>
<dbReference type="Gene3D" id="3.40.50.10190">
    <property type="entry name" value="BRCT domain"/>
    <property type="match status" value="1"/>
</dbReference>
<dbReference type="RefSeq" id="XP_013236377.1">
    <property type="nucleotide sequence ID" value="XM_013380923.1"/>
</dbReference>
<name>A0A098VLZ6_9MICR</name>
<sequence>MSPSDSTIDRASEQSTVSHEEIAETRNSMPERIENVETGLQDGNKFDCSSAEIGAADSKPSIRHTLSCKDLKLADAVQCDSVPLTDPTICNASNFEDAKPCATGEILETAIASASPIACEALEAKNVPPRENSTPNATKESTTFGSKDTTAMSGDSLARAGGDVEHQAPCDGEPTVCLSEQKNSSGALSGISFSFSSHSSPELGKYRSLIEQNGGKYYEKMSKSVQYLLVFVEDEKTLTKKMIHATIPLIKASFIDDYLFANSPENAVQIQNYKIVIENEQIQSESSNDSDDEVITTPRKRRSNASGSMTTPIETPTRKSSRIRSSSSLSTPSASAVSSPYTTPKRQKKVSPQDELEHSESQVEKENSSGINVLVEASIPTKENSTLIMENEEANLVSNSIISN</sequence>
<dbReference type="GeneID" id="25261185"/>
<dbReference type="CDD" id="cd00027">
    <property type="entry name" value="BRCT"/>
    <property type="match status" value="1"/>
</dbReference>
<dbReference type="HOGENOM" id="CLU_681662_0_0_1"/>
<feature type="compositionally biased region" description="Basic and acidic residues" evidence="1">
    <location>
        <begin position="7"/>
        <end position="35"/>
    </location>
</feature>
<feature type="compositionally biased region" description="Low complexity" evidence="1">
    <location>
        <begin position="323"/>
        <end position="344"/>
    </location>
</feature>
<feature type="compositionally biased region" description="Basic and acidic residues" evidence="1">
    <location>
        <begin position="351"/>
        <end position="367"/>
    </location>
</feature>
<evidence type="ECO:0000313" key="4">
    <source>
        <dbReference type="Proteomes" id="UP000029725"/>
    </source>
</evidence>
<feature type="compositionally biased region" description="Polar residues" evidence="1">
    <location>
        <begin position="131"/>
        <end position="153"/>
    </location>
</feature>
<dbReference type="InterPro" id="IPR036420">
    <property type="entry name" value="BRCT_dom_sf"/>
</dbReference>
<reference evidence="3 4" key="1">
    <citation type="submission" date="2014-04" db="EMBL/GenBank/DDBJ databases">
        <title>A new species of microsporidia sheds light on the evolution of extreme parasitism.</title>
        <authorList>
            <person name="Haag K.L."/>
            <person name="James T.Y."/>
            <person name="Larsson R."/>
            <person name="Schaer T.M."/>
            <person name="Refardt D."/>
            <person name="Pombert J.-F."/>
            <person name="Ebert D."/>
        </authorList>
    </citation>
    <scope>NUCLEOTIDE SEQUENCE [LARGE SCALE GENOMIC DNA]</scope>
    <source>
        <strain evidence="3 4">UGP3</strain>
        <tissue evidence="3">Spores</tissue>
    </source>
</reference>
<dbReference type="SUPFAM" id="SSF52113">
    <property type="entry name" value="BRCT domain"/>
    <property type="match status" value="1"/>
</dbReference>